<dbReference type="EMBL" id="ABCC02000040">
    <property type="protein sequence ID" value="EDP14233.1"/>
    <property type="molecule type" value="Genomic_DNA"/>
</dbReference>
<dbReference type="InterPro" id="IPR051552">
    <property type="entry name" value="HptR"/>
</dbReference>
<evidence type="ECO:0000256" key="3">
    <source>
        <dbReference type="ARBA" id="ARBA00022490"/>
    </source>
</evidence>
<dbReference type="Pfam" id="PF17853">
    <property type="entry name" value="GGDEF_2"/>
    <property type="match status" value="1"/>
</dbReference>
<comment type="function">
    <text evidence="9">May play the central regulatory role in sporulation. It may be an element of the effector pathway responsible for the activation of sporulation genes in response to nutritional stress. Spo0A may act in concert with spo0H (a sigma factor) to control the expression of some genes that are critical to the sporulation process.</text>
</comment>
<name>A8RZE9_ENTBW</name>
<organism evidence="13 14">
    <name type="scientific">Enterocloster bolteae (strain ATCC BAA-613 / DSM 15670 / CCUG 46953 / JCM 12243 / WAL 16351)</name>
    <name type="common">Clostridium bolteae</name>
    <dbReference type="NCBI Taxonomy" id="411902"/>
    <lineage>
        <taxon>Bacteria</taxon>
        <taxon>Bacillati</taxon>
        <taxon>Bacillota</taxon>
        <taxon>Clostridia</taxon>
        <taxon>Lachnospirales</taxon>
        <taxon>Lachnospiraceae</taxon>
        <taxon>Enterocloster</taxon>
    </lineage>
</organism>
<dbReference type="SMART" id="SM00342">
    <property type="entry name" value="HTH_ARAC"/>
    <property type="match status" value="1"/>
</dbReference>
<dbReference type="GO" id="GO:0003700">
    <property type="term" value="F:DNA-binding transcription factor activity"/>
    <property type="evidence" value="ECO:0007669"/>
    <property type="project" value="InterPro"/>
</dbReference>
<reference evidence="13 14" key="1">
    <citation type="submission" date="2007-08" db="EMBL/GenBank/DDBJ databases">
        <authorList>
            <person name="Fulton L."/>
            <person name="Clifton S."/>
            <person name="Fulton B."/>
            <person name="Xu J."/>
            <person name="Minx P."/>
            <person name="Pepin K.H."/>
            <person name="Johnson M."/>
            <person name="Thiruvilangam P."/>
            <person name="Bhonagiri V."/>
            <person name="Nash W.E."/>
            <person name="Mardis E.R."/>
            <person name="Wilson R.K."/>
        </authorList>
    </citation>
    <scope>NUCLEOTIDE SEQUENCE [LARGE SCALE GENOMIC DNA]</scope>
    <source>
        <strain evidence="14">ATCC BAA-613 / DSM 15670 / CCUG 46953 / JCM 12243 / WAL 16351</strain>
    </source>
</reference>
<dbReference type="AlphaFoldDB" id="A8RZE9"/>
<dbReference type="PROSITE" id="PS50110">
    <property type="entry name" value="RESPONSE_REGULATORY"/>
    <property type="match status" value="1"/>
</dbReference>
<dbReference type="HOGENOM" id="CLU_000445_5_0_9"/>
<dbReference type="GO" id="GO:0000160">
    <property type="term" value="P:phosphorelay signal transduction system"/>
    <property type="evidence" value="ECO:0007669"/>
    <property type="project" value="UniProtKB-KW"/>
</dbReference>
<dbReference type="SUPFAM" id="SSF52172">
    <property type="entry name" value="CheY-like"/>
    <property type="match status" value="1"/>
</dbReference>
<sequence>MCYILYCKTANGWYGKKYIRGGNWIMIKVFLVEDEIVMRNGIKNNIPWEKEGLEFAGEASDGELAYPLIRKVQPDILITDIRMPFMDGLELSELVKKEFPRIKIIILSGYNEFDYAKQAIHIGVTDYLLKPITAAKLLEAVKKVADVIEKEREDARLMDKYRLEMAENTVLERQRLLRDLVTGRVNFKEALERGEQVGMDLSASFYQLMLFKLMPMGSAVAYSDRVVSCQEAIEERMEGRQHILVFDRGDEGWAFVLTGESEQEVERRMSECAASLGKMAGACKDIQYFGGIGSCVNRLGDLQTSYLQAGRAFAARFFTEMNRIISYSQMDGMVHGTGETIDINSVDASKVNRKTLENFLKQGTVGEASGFVEEYFQNVGEKNCQSFMFRQYIVMDCYLCVSTFLEQLGLDMGRLPRELSDMEKVLKDGCALDMLKEKLVRLFEEVMTLRDSQTASKYSQVLDEAKAFIYDNYAKEEISLNTVAARVNISPSYFSSIFSQEMGVTFVEFLTGVRMEKAKELLMCSNLKTSEIGYEVGYKDSHYFGYLFKKTVGCTPKEYRAGSREGS</sequence>
<dbReference type="InterPro" id="IPR018060">
    <property type="entry name" value="HTH_AraC"/>
</dbReference>
<evidence type="ECO:0000313" key="13">
    <source>
        <dbReference type="EMBL" id="EDP14233.1"/>
    </source>
</evidence>
<evidence type="ECO:0000259" key="11">
    <source>
        <dbReference type="PROSITE" id="PS01124"/>
    </source>
</evidence>
<reference evidence="13 14" key="2">
    <citation type="submission" date="2007-09" db="EMBL/GenBank/DDBJ databases">
        <title>Draft genome sequence of Clostridium bolteae (ATCC BAA-613).</title>
        <authorList>
            <person name="Sudarsanam P."/>
            <person name="Ley R."/>
            <person name="Guruge J."/>
            <person name="Turnbaugh P.J."/>
            <person name="Mahowald M."/>
            <person name="Liep D."/>
            <person name="Gordon J."/>
        </authorList>
    </citation>
    <scope>NUCLEOTIDE SEQUENCE [LARGE SCALE GENOMIC DNA]</scope>
    <source>
        <strain evidence="14">ATCC BAA-613 / DSM 15670 / CCUG 46953 / JCM 12243 / WAL 16351</strain>
    </source>
</reference>
<dbReference type="SUPFAM" id="SSF46689">
    <property type="entry name" value="Homeodomain-like"/>
    <property type="match status" value="2"/>
</dbReference>
<dbReference type="PaxDb" id="411902-CLOBOL_05399"/>
<evidence type="ECO:0000259" key="12">
    <source>
        <dbReference type="PROSITE" id="PS50110"/>
    </source>
</evidence>
<dbReference type="InterPro" id="IPR011006">
    <property type="entry name" value="CheY-like_superfamily"/>
</dbReference>
<evidence type="ECO:0000256" key="8">
    <source>
        <dbReference type="ARBA" id="ARBA00023163"/>
    </source>
</evidence>
<dbReference type="Gene3D" id="3.40.50.2300">
    <property type="match status" value="1"/>
</dbReference>
<dbReference type="PANTHER" id="PTHR42713:SF3">
    <property type="entry name" value="TRANSCRIPTIONAL REGULATORY PROTEIN HPTR"/>
    <property type="match status" value="1"/>
</dbReference>
<comment type="subcellular location">
    <subcellularLocation>
        <location evidence="1">Cytoplasm</location>
    </subcellularLocation>
</comment>
<feature type="modified residue" description="4-aspartylphosphate" evidence="10">
    <location>
        <position position="80"/>
    </location>
</feature>
<evidence type="ECO:0000256" key="6">
    <source>
        <dbReference type="ARBA" id="ARBA00023015"/>
    </source>
</evidence>
<keyword evidence="3" id="KW-0963">Cytoplasm</keyword>
<evidence type="ECO:0000256" key="9">
    <source>
        <dbReference type="ARBA" id="ARBA00024867"/>
    </source>
</evidence>
<gene>
    <name evidence="13" type="ORF">CLOBOL_05399</name>
</gene>
<dbReference type="Gene3D" id="1.10.10.60">
    <property type="entry name" value="Homeodomain-like"/>
    <property type="match status" value="2"/>
</dbReference>
<dbReference type="PANTHER" id="PTHR42713">
    <property type="entry name" value="HISTIDINE KINASE-RELATED"/>
    <property type="match status" value="1"/>
</dbReference>
<feature type="domain" description="HTH araC/xylS-type" evidence="11">
    <location>
        <begin position="463"/>
        <end position="562"/>
    </location>
</feature>
<dbReference type="InterPro" id="IPR009057">
    <property type="entry name" value="Homeodomain-like_sf"/>
</dbReference>
<dbReference type="SMART" id="SM00448">
    <property type="entry name" value="REC"/>
    <property type="match status" value="1"/>
</dbReference>
<evidence type="ECO:0000256" key="4">
    <source>
        <dbReference type="ARBA" id="ARBA00022553"/>
    </source>
</evidence>
<keyword evidence="7" id="KW-0238">DNA-binding</keyword>
<comment type="caution">
    <text evidence="13">The sequence shown here is derived from an EMBL/GenBank/DDBJ whole genome shotgun (WGS) entry which is preliminary data.</text>
</comment>
<dbReference type="GO" id="GO:0005737">
    <property type="term" value="C:cytoplasm"/>
    <property type="evidence" value="ECO:0007669"/>
    <property type="project" value="UniProtKB-SubCell"/>
</dbReference>
<dbReference type="GO" id="GO:0043565">
    <property type="term" value="F:sequence-specific DNA binding"/>
    <property type="evidence" value="ECO:0007669"/>
    <property type="project" value="InterPro"/>
</dbReference>
<dbReference type="Pfam" id="PF00072">
    <property type="entry name" value="Response_reg"/>
    <property type="match status" value="1"/>
</dbReference>
<evidence type="ECO:0000256" key="5">
    <source>
        <dbReference type="ARBA" id="ARBA00023012"/>
    </source>
</evidence>
<dbReference type="InterPro" id="IPR001789">
    <property type="entry name" value="Sig_transdc_resp-reg_receiver"/>
</dbReference>
<evidence type="ECO:0000256" key="7">
    <source>
        <dbReference type="ARBA" id="ARBA00023125"/>
    </source>
</evidence>
<dbReference type="PROSITE" id="PS01124">
    <property type="entry name" value="HTH_ARAC_FAMILY_2"/>
    <property type="match status" value="1"/>
</dbReference>
<dbReference type="Pfam" id="PF12833">
    <property type="entry name" value="HTH_18"/>
    <property type="match status" value="1"/>
</dbReference>
<keyword evidence="8" id="KW-0804">Transcription</keyword>
<dbReference type="CDD" id="cd17536">
    <property type="entry name" value="REC_YesN-like"/>
    <property type="match status" value="1"/>
</dbReference>
<evidence type="ECO:0000256" key="2">
    <source>
        <dbReference type="ARBA" id="ARBA00018672"/>
    </source>
</evidence>
<proteinExistence type="predicted"/>
<dbReference type="eggNOG" id="COG2207">
    <property type="taxonomic scope" value="Bacteria"/>
</dbReference>
<dbReference type="InterPro" id="IPR041522">
    <property type="entry name" value="CdaR_GGDEF"/>
</dbReference>
<evidence type="ECO:0000256" key="1">
    <source>
        <dbReference type="ARBA" id="ARBA00004496"/>
    </source>
</evidence>
<protein>
    <recommendedName>
        <fullName evidence="2">Stage 0 sporulation protein A homolog</fullName>
    </recommendedName>
</protein>
<keyword evidence="5" id="KW-0902">Two-component regulatory system</keyword>
<evidence type="ECO:0000256" key="10">
    <source>
        <dbReference type="PROSITE-ProRule" id="PRU00169"/>
    </source>
</evidence>
<dbReference type="eggNOG" id="COG4753">
    <property type="taxonomic scope" value="Bacteria"/>
</dbReference>
<accession>A8RZE9</accession>
<dbReference type="Proteomes" id="UP000005396">
    <property type="component" value="Unassembled WGS sequence"/>
</dbReference>
<evidence type="ECO:0000313" key="14">
    <source>
        <dbReference type="Proteomes" id="UP000005396"/>
    </source>
</evidence>
<keyword evidence="6" id="KW-0805">Transcription regulation</keyword>
<keyword evidence="4 10" id="KW-0597">Phosphoprotein</keyword>
<feature type="domain" description="Response regulatory" evidence="12">
    <location>
        <begin position="28"/>
        <end position="145"/>
    </location>
</feature>